<dbReference type="AlphaFoldDB" id="A0A7R9E4B4"/>
<gene>
    <name evidence="1" type="ORF">TMSB3V08_LOCUS3773</name>
</gene>
<dbReference type="EMBL" id="OB793305">
    <property type="protein sequence ID" value="CAD7426905.1"/>
    <property type="molecule type" value="Genomic_DNA"/>
</dbReference>
<reference evidence="1" key="1">
    <citation type="submission" date="2020-11" db="EMBL/GenBank/DDBJ databases">
        <authorList>
            <person name="Tran Van P."/>
        </authorList>
    </citation>
    <scope>NUCLEOTIDE SEQUENCE</scope>
</reference>
<organism evidence="1">
    <name type="scientific">Timema monikensis</name>
    <dbReference type="NCBI Taxonomy" id="170555"/>
    <lineage>
        <taxon>Eukaryota</taxon>
        <taxon>Metazoa</taxon>
        <taxon>Ecdysozoa</taxon>
        <taxon>Arthropoda</taxon>
        <taxon>Hexapoda</taxon>
        <taxon>Insecta</taxon>
        <taxon>Pterygota</taxon>
        <taxon>Neoptera</taxon>
        <taxon>Polyneoptera</taxon>
        <taxon>Phasmatodea</taxon>
        <taxon>Timematodea</taxon>
        <taxon>Timematoidea</taxon>
        <taxon>Timematidae</taxon>
        <taxon>Timema</taxon>
    </lineage>
</organism>
<proteinExistence type="predicted"/>
<protein>
    <submittedName>
        <fullName evidence="1">Uncharacterized protein</fullName>
    </submittedName>
</protein>
<sequence>MSLGLPTSRRKQTLISSSPFLISQRKAGWLHGPHRAMLSRRFVRAGAVRARVAGPLVSMIGVLTIVVRVNSSDGMRLHGFIQVGRMMAATERSFIHKNVVTRVVSTVSPQDGSSFGRSFFLLRYRSEGEGEVQYLERLCAERRLPSPIRPVLAMKSPHVGEYQGIVVTRSQSLLRCLHSFDTTVHSKMRPGLSMRAVGFPSGGRGVVSRPAASPAQACRETCCQYFADTHFQGHRRKRPFHC</sequence>
<evidence type="ECO:0000313" key="1">
    <source>
        <dbReference type="EMBL" id="CAD7426905.1"/>
    </source>
</evidence>
<name>A0A7R9E4B4_9NEOP</name>
<accession>A0A7R9E4B4</accession>